<feature type="transmembrane region" description="Helical" evidence="1">
    <location>
        <begin position="96"/>
        <end position="116"/>
    </location>
</feature>
<accession>A0A7S3JXP7</accession>
<organism evidence="2">
    <name type="scientific">Aureoumbra lagunensis</name>
    <dbReference type="NCBI Taxonomy" id="44058"/>
    <lineage>
        <taxon>Eukaryota</taxon>
        <taxon>Sar</taxon>
        <taxon>Stramenopiles</taxon>
        <taxon>Ochrophyta</taxon>
        <taxon>Pelagophyceae</taxon>
        <taxon>Pelagomonadales</taxon>
        <taxon>Aureoumbra</taxon>
    </lineage>
</organism>
<evidence type="ECO:0000256" key="1">
    <source>
        <dbReference type="SAM" id="Phobius"/>
    </source>
</evidence>
<keyword evidence="1" id="KW-1133">Transmembrane helix</keyword>
<evidence type="ECO:0000313" key="2">
    <source>
        <dbReference type="EMBL" id="CAE0366261.1"/>
    </source>
</evidence>
<dbReference type="EMBL" id="HBIJ01010083">
    <property type="protein sequence ID" value="CAE0366261.1"/>
    <property type="molecule type" value="Transcribed_RNA"/>
</dbReference>
<feature type="transmembrane region" description="Helical" evidence="1">
    <location>
        <begin position="35"/>
        <end position="53"/>
    </location>
</feature>
<gene>
    <name evidence="2" type="ORF">ALAG00032_LOCUS7005</name>
</gene>
<feature type="transmembrane region" description="Helical" evidence="1">
    <location>
        <begin position="161"/>
        <end position="182"/>
    </location>
</feature>
<feature type="transmembrane region" description="Helical" evidence="1">
    <location>
        <begin position="65"/>
        <end position="84"/>
    </location>
</feature>
<name>A0A7S3JXP7_9STRA</name>
<dbReference type="AlphaFoldDB" id="A0A7S3JXP7"/>
<protein>
    <recommendedName>
        <fullName evidence="3">YrhK domain-containing protein</fullName>
    </recommendedName>
</protein>
<evidence type="ECO:0008006" key="3">
    <source>
        <dbReference type="Google" id="ProtNLM"/>
    </source>
</evidence>
<feature type="transmembrane region" description="Helical" evidence="1">
    <location>
        <begin position="128"/>
        <end position="149"/>
    </location>
</feature>
<feature type="transmembrane region" description="Helical" evidence="1">
    <location>
        <begin position="202"/>
        <end position="226"/>
    </location>
</feature>
<proteinExistence type="predicted"/>
<keyword evidence="1" id="KW-0472">Membrane</keyword>
<sequence>MEVDGNPSPASIGKPLLGQHKEPQSMIWRGYHGSIFLLAALQFFVASIFLYPVFWDGPILNASGWMYTIGSGMFVVADFTELWYFKQGDESGGDTYNFSANCLGSLLYVIGSVYAIPAYSWEVGENIYFISGSAIIIIAQAAKIIRPILQFGNFRNYIQEFGIPAFIVDLTTGMGAFGYLVGSSCDLVYSSGSDVPFFSLSGIATQLTFGGFFFSVAGVTMTYRYFFSSSMPHSYSPTSLLPFLPFAA</sequence>
<keyword evidence="1" id="KW-0812">Transmembrane</keyword>
<reference evidence="2" key="1">
    <citation type="submission" date="2021-01" db="EMBL/GenBank/DDBJ databases">
        <authorList>
            <person name="Corre E."/>
            <person name="Pelletier E."/>
            <person name="Niang G."/>
            <person name="Scheremetjew M."/>
            <person name="Finn R."/>
            <person name="Kale V."/>
            <person name="Holt S."/>
            <person name="Cochrane G."/>
            <person name="Meng A."/>
            <person name="Brown T."/>
            <person name="Cohen L."/>
        </authorList>
    </citation>
    <scope>NUCLEOTIDE SEQUENCE</scope>
    <source>
        <strain evidence="2">CCMP1510</strain>
    </source>
</reference>